<dbReference type="AlphaFoldDB" id="A0A4Z0P6R9"/>
<evidence type="ECO:0000313" key="3">
    <source>
        <dbReference type="Proteomes" id="UP000298337"/>
    </source>
</evidence>
<proteinExistence type="predicted"/>
<sequence length="779" mass="85628">MRLYLLVIALLPFSALAQARLNLNFEPEANRHQPLLLWVSRYQGSGTQESQLLRVDTLTNAASGRGSLLLDASRLDEPVSGALYTSIAPVDSMRGHTVTISARMRTEGYSGKAFLYAHAQTERARENLASNDNFNTPAPPNTAGWHRVQIQLPVPSAATSLLFGLRFAGQGKVWLDDIQVEWDKGQRYHDQLLPGTEPLVLSAAARRPNWDFERPRPLLPDPRYLAQPDSTVPAHRGRRSLRLRPSAGSAAPFAYLGQVPVDTTLRGKTLVVQGYIRGATSPAASVYYTLLNEDNSSSRRRGARSGLRELPLTLASAADWQPFSVSLPITWNDYFTQVAIGMRLGNSGELWVDDMRLLVDGKPYVPPADPAAIAAPTAAELAWLRQAALPLRTVVTDGGDGKDLAAFGALTSKAQLIALGEVTYGSREVAQLRHRLARYLVEQRGVRALALEADMGACLALNAYLQTGQGDPRQLLGQLGTYNSAETLALVQWLRTFNERATNKVQVWGLECQHPTEAIAGLRQLLPPRWVELQTQLDQLTAQLRELPTAGIRLNPFTAPSTTEPRLVAIQNTLRNIRYSVEEHNRLRAGSELTLGDATLLRQLIQELEQYTTFLTLDPDLAQAYRAASLAENIYWCRSQQPGSKLLLLAHNNVVAATGTTGQLLRATYGPEFVTLGTAFGIGSFRTDDGLGGKFAVAQAPAPALGSYEHYFQTAKLPLSYLDLRTPPLSPSTQWLYQNLLLRDVGHAAPATPFLRHDLRREFDVLVFIPASTPLQAVR</sequence>
<dbReference type="InterPro" id="IPR007815">
    <property type="entry name" value="Emycin_Estase"/>
</dbReference>
<dbReference type="OrthoDB" id="9810066at2"/>
<dbReference type="Gene3D" id="3.40.1660.10">
    <property type="entry name" value="EreA-like (biosynthetic domain)"/>
    <property type="match status" value="1"/>
</dbReference>
<dbReference type="GO" id="GO:0046677">
    <property type="term" value="P:response to antibiotic"/>
    <property type="evidence" value="ECO:0007669"/>
    <property type="project" value="InterPro"/>
</dbReference>
<dbReference type="Proteomes" id="UP000298337">
    <property type="component" value="Unassembled WGS sequence"/>
</dbReference>
<keyword evidence="3" id="KW-1185">Reference proteome</keyword>
<dbReference type="Gene3D" id="2.60.120.260">
    <property type="entry name" value="Galactose-binding domain-like"/>
    <property type="match status" value="2"/>
</dbReference>
<feature type="signal peptide" evidence="1">
    <location>
        <begin position="1"/>
        <end position="19"/>
    </location>
</feature>
<dbReference type="EMBL" id="SRLA01000003">
    <property type="protein sequence ID" value="TGE06367.1"/>
    <property type="molecule type" value="Genomic_DNA"/>
</dbReference>
<dbReference type="Gene3D" id="1.20.1440.30">
    <property type="entry name" value="Biosynthetic Protein domain"/>
    <property type="match status" value="1"/>
</dbReference>
<protein>
    <submittedName>
        <fullName evidence="2">Erythromycin esterase family protein</fullName>
    </submittedName>
</protein>
<evidence type="ECO:0000313" key="2">
    <source>
        <dbReference type="EMBL" id="TGE06367.1"/>
    </source>
</evidence>
<gene>
    <name evidence="2" type="ORF">EU556_16100</name>
</gene>
<dbReference type="PANTHER" id="PTHR31299">
    <property type="entry name" value="ESTERASE, PUTATIVE (AFU_ORTHOLOGUE AFUA_1G05850)-RELATED"/>
    <property type="match status" value="1"/>
</dbReference>
<name>A0A4Z0P6R9_9BACT</name>
<dbReference type="CDD" id="cd14728">
    <property type="entry name" value="Ere-like"/>
    <property type="match status" value="1"/>
</dbReference>
<evidence type="ECO:0000256" key="1">
    <source>
        <dbReference type="SAM" id="SignalP"/>
    </source>
</evidence>
<dbReference type="PANTHER" id="PTHR31299:SF0">
    <property type="entry name" value="ESTERASE, PUTATIVE (AFU_ORTHOLOGUE AFUA_1G05850)-RELATED"/>
    <property type="match status" value="1"/>
</dbReference>
<dbReference type="Pfam" id="PF05139">
    <property type="entry name" value="Erythro_esteras"/>
    <property type="match status" value="1"/>
</dbReference>
<reference evidence="2 3" key="1">
    <citation type="submission" date="2019-04" db="EMBL/GenBank/DDBJ databases">
        <authorList>
            <person name="Feng G."/>
            <person name="Zhang J."/>
            <person name="Zhu H."/>
        </authorList>
    </citation>
    <scope>NUCLEOTIDE SEQUENCE [LARGE SCALE GENOMIC DNA]</scope>
    <source>
        <strain evidence="2 3">92R-1</strain>
    </source>
</reference>
<feature type="chain" id="PRO_5021267045" evidence="1">
    <location>
        <begin position="20"/>
        <end position="779"/>
    </location>
</feature>
<dbReference type="Gene3D" id="3.30.1870.10">
    <property type="entry name" value="EreA-like, domain 2"/>
    <property type="match status" value="1"/>
</dbReference>
<dbReference type="InterPro" id="IPR052036">
    <property type="entry name" value="Hydrolase/PRTase-associated"/>
</dbReference>
<organism evidence="2 3">
    <name type="scientific">Hymenobacter fodinae</name>
    <dbReference type="NCBI Taxonomy" id="2510796"/>
    <lineage>
        <taxon>Bacteria</taxon>
        <taxon>Pseudomonadati</taxon>
        <taxon>Bacteroidota</taxon>
        <taxon>Cytophagia</taxon>
        <taxon>Cytophagales</taxon>
        <taxon>Hymenobacteraceae</taxon>
        <taxon>Hymenobacter</taxon>
    </lineage>
</organism>
<comment type="caution">
    <text evidence="2">The sequence shown here is derived from an EMBL/GenBank/DDBJ whole genome shotgun (WGS) entry which is preliminary data.</text>
</comment>
<keyword evidence="1" id="KW-0732">Signal</keyword>
<dbReference type="RefSeq" id="WP_135435159.1">
    <property type="nucleotide sequence ID" value="NZ_SRLA01000003.1"/>
</dbReference>
<dbReference type="SUPFAM" id="SSF159501">
    <property type="entry name" value="EreA/ChaN-like"/>
    <property type="match status" value="1"/>
</dbReference>
<accession>A0A4Z0P6R9</accession>